<evidence type="ECO:0000256" key="1">
    <source>
        <dbReference type="PIRSR" id="PIRSR014972-1"/>
    </source>
</evidence>
<dbReference type="InterPro" id="IPR054485">
    <property type="entry name" value="FlK-like_dom"/>
</dbReference>
<dbReference type="PANTHER" id="PTHR36934:SF1">
    <property type="entry name" value="THIOESTERASE DOMAIN-CONTAINING PROTEIN"/>
    <property type="match status" value="1"/>
</dbReference>
<reference evidence="5 7" key="2">
    <citation type="submission" date="2020-04" db="EMBL/GenBank/DDBJ databases">
        <authorList>
            <person name="Hitch T.C.A."/>
            <person name="Wylensek D."/>
            <person name="Clavel T."/>
        </authorList>
    </citation>
    <scope>NUCLEOTIDE SEQUENCE [LARGE SCALE GENOMIC DNA]</scope>
    <source>
        <strain evidence="5 7">WCA-386-APC-2A</strain>
    </source>
</reference>
<dbReference type="Gene3D" id="3.10.129.10">
    <property type="entry name" value="Hotdog Thioesterase"/>
    <property type="match status" value="1"/>
</dbReference>
<evidence type="ECO:0000313" key="5">
    <source>
        <dbReference type="EMBL" id="NMK38761.1"/>
    </source>
</evidence>
<organism evidence="5 7">
    <name type="scientific">Megasphaera elsdenii</name>
    <dbReference type="NCBI Taxonomy" id="907"/>
    <lineage>
        <taxon>Bacteria</taxon>
        <taxon>Bacillati</taxon>
        <taxon>Bacillota</taxon>
        <taxon>Negativicutes</taxon>
        <taxon>Veillonellales</taxon>
        <taxon>Veillonellaceae</taxon>
        <taxon>Megasphaera</taxon>
    </lineage>
</organism>
<dbReference type="SUPFAM" id="SSF54637">
    <property type="entry name" value="Thioesterase/thiol ester dehydrase-isomerase"/>
    <property type="match status" value="1"/>
</dbReference>
<dbReference type="InterPro" id="IPR029069">
    <property type="entry name" value="HotDog_dom_sf"/>
</dbReference>
<evidence type="ECO:0000313" key="6">
    <source>
        <dbReference type="Proteomes" id="UP000238358"/>
    </source>
</evidence>
<name>A0A1M6N6L7_MEGEL</name>
<feature type="active site" evidence="1">
    <location>
        <position position="36"/>
    </location>
</feature>
<dbReference type="Proteomes" id="UP000238358">
    <property type="component" value="Chromosome"/>
</dbReference>
<feature type="active site" evidence="1">
    <location>
        <position position="44"/>
    </location>
</feature>
<feature type="active site" evidence="1">
    <location>
        <position position="70"/>
    </location>
</feature>
<accession>A0A1M6N6L7</accession>
<dbReference type="EMBL" id="CP027569">
    <property type="protein sequence ID" value="AVO27590.1"/>
    <property type="molecule type" value="Genomic_DNA"/>
</dbReference>
<dbReference type="PANTHER" id="PTHR36934">
    <property type="entry name" value="BLR0278 PROTEIN"/>
    <property type="match status" value="1"/>
</dbReference>
<sequence length="134" mass="14153">MEFNIKANSTAEVSEKCTENNTAIKLGSGKSPVYATPALVALMENAAINACDPQLPEGYNTVGIAMNVKHVAATPIGLTVTAKATLVEQDRKKLTFKIEAHDEAGLVGEATHDRFIIESAPFLAKAEAKKAAAK</sequence>
<dbReference type="EMBL" id="JABBJH010000005">
    <property type="protein sequence ID" value="NMK38761.1"/>
    <property type="molecule type" value="Genomic_DNA"/>
</dbReference>
<feature type="binding site" evidence="2">
    <location>
        <position position="114"/>
    </location>
    <ligand>
        <name>substrate</name>
    </ligand>
</feature>
<proteinExistence type="predicted"/>
<dbReference type="Pfam" id="PF22636">
    <property type="entry name" value="FlK"/>
    <property type="match status" value="1"/>
</dbReference>
<dbReference type="GeneID" id="97492092"/>
<dbReference type="AlphaFoldDB" id="A0A1M6N6L7"/>
<feature type="binding site" evidence="2">
    <location>
        <position position="63"/>
    </location>
    <ligand>
        <name>substrate</name>
    </ligand>
</feature>
<evidence type="ECO:0000256" key="2">
    <source>
        <dbReference type="PIRSR" id="PIRSR014972-2"/>
    </source>
</evidence>
<feature type="binding site" evidence="2">
    <location>
        <position position="63"/>
    </location>
    <ligand>
        <name>CoA</name>
        <dbReference type="ChEBI" id="CHEBI:57287"/>
    </ligand>
</feature>
<evidence type="ECO:0000259" key="3">
    <source>
        <dbReference type="Pfam" id="PF22636"/>
    </source>
</evidence>
<dbReference type="InterPro" id="IPR025540">
    <property type="entry name" value="FlK"/>
</dbReference>
<dbReference type="PIRSF" id="PIRSF014972">
    <property type="entry name" value="FlK"/>
    <property type="match status" value="1"/>
</dbReference>
<evidence type="ECO:0000313" key="7">
    <source>
        <dbReference type="Proteomes" id="UP000536773"/>
    </source>
</evidence>
<reference evidence="4 6" key="1">
    <citation type="journal article" date="2018" name="Genome Announc.">
        <title>Complete genomes of two Megasphaera elsdenii strains, NCIMB 702410 and ATCC 25940.</title>
        <authorList>
            <person name="Hatmaker E.A."/>
            <person name="O'Dell K."/>
            <person name="Riley L.A."/>
            <person name="Klingeman D.M."/>
            <person name="Guss A.M."/>
        </authorList>
    </citation>
    <scope>NUCLEOTIDE SEQUENCE [LARGE SCALE GENOMIC DNA]</scope>
    <source>
        <strain evidence="4 6">NCIMB702410</strain>
    </source>
</reference>
<dbReference type="OrthoDB" id="6902891at2"/>
<dbReference type="Proteomes" id="UP000536773">
    <property type="component" value="Unassembled WGS sequence"/>
</dbReference>
<protein>
    <submittedName>
        <fullName evidence="4 5">Thioesterase</fullName>
    </submittedName>
</protein>
<dbReference type="CDD" id="cd03443">
    <property type="entry name" value="PaaI_thioesterase"/>
    <property type="match status" value="1"/>
</dbReference>
<gene>
    <name evidence="4" type="ORF">C6Y28_08230</name>
    <name evidence="5" type="ORF">HG933_05135</name>
</gene>
<dbReference type="RefSeq" id="WP_014016087.1">
    <property type="nucleotide sequence ID" value="NZ_AP031433.1"/>
</dbReference>
<feature type="domain" description="Fluoroacetyl-CoA-specific thioesterase-like" evidence="3">
    <location>
        <begin position="18"/>
        <end position="119"/>
    </location>
</feature>
<evidence type="ECO:0000313" key="4">
    <source>
        <dbReference type="EMBL" id="AVO27590.1"/>
    </source>
</evidence>